<accession>A0ABT4KXV2</accession>
<evidence type="ECO:0000313" key="3">
    <source>
        <dbReference type="Proteomes" id="UP001144341"/>
    </source>
</evidence>
<dbReference type="Pfam" id="PF18922">
    <property type="entry name" value="DUF5672"/>
    <property type="match status" value="1"/>
</dbReference>
<sequence>MSNKPKYAILVPLYKENLSEFEEIALNQCFKVFQGYPVIAVKPEKLLLSDKRFSKSVSFDNSYFESVFGYNKLMLSASFYTQFSEYDYILIYQLDAFVFSDQMDFWCSKGYDYIGAPWLYNHNHYSKFKTFKEHIRSYFHRRYNLSGKSGLPILDKQLNNQVGNGGFSLRKVETFIKLCQVYKTQISKYEQIENSIFNEDIFFSIELNRRKRIVKIPSYKEAVNFAIETEPEKAFKLNGNKCPFGCHAWEKNINFWRPYFAENGYKI</sequence>
<evidence type="ECO:0000313" key="2">
    <source>
        <dbReference type="EMBL" id="MCZ4223760.1"/>
    </source>
</evidence>
<feature type="domain" description="DUF5672" evidence="1">
    <location>
        <begin position="57"/>
        <end position="247"/>
    </location>
</feature>
<keyword evidence="3" id="KW-1185">Reference proteome</keyword>
<organism evidence="2 3">
    <name type="scientific">Pedobacter rhodius</name>
    <dbReference type="NCBI Taxonomy" id="3004098"/>
    <lineage>
        <taxon>Bacteria</taxon>
        <taxon>Pseudomonadati</taxon>
        <taxon>Bacteroidota</taxon>
        <taxon>Sphingobacteriia</taxon>
        <taxon>Sphingobacteriales</taxon>
        <taxon>Sphingobacteriaceae</taxon>
        <taxon>Pedobacter</taxon>
    </lineage>
</organism>
<comment type="caution">
    <text evidence="2">The sequence shown here is derived from an EMBL/GenBank/DDBJ whole genome shotgun (WGS) entry which is preliminary data.</text>
</comment>
<dbReference type="EMBL" id="JAPWGL010000003">
    <property type="protein sequence ID" value="MCZ4223760.1"/>
    <property type="molecule type" value="Genomic_DNA"/>
</dbReference>
<proteinExistence type="predicted"/>
<gene>
    <name evidence="2" type="ORF">O0931_10665</name>
</gene>
<evidence type="ECO:0000259" key="1">
    <source>
        <dbReference type="Pfam" id="PF18922"/>
    </source>
</evidence>
<dbReference type="InterPro" id="IPR043729">
    <property type="entry name" value="DUF5672"/>
</dbReference>
<reference evidence="2" key="1">
    <citation type="submission" date="2022-12" db="EMBL/GenBank/DDBJ databases">
        <title>Genome sequence of SJ11.</title>
        <authorList>
            <person name="Woo H."/>
        </authorList>
    </citation>
    <scope>NUCLEOTIDE SEQUENCE</scope>
    <source>
        <strain evidence="2">SJ11</strain>
    </source>
</reference>
<dbReference type="Proteomes" id="UP001144341">
    <property type="component" value="Unassembled WGS sequence"/>
</dbReference>
<protein>
    <submittedName>
        <fullName evidence="2">DUF5672 family protein</fullName>
    </submittedName>
</protein>
<name>A0ABT4KXV2_9SPHI</name>
<dbReference type="RefSeq" id="WP_269415562.1">
    <property type="nucleotide sequence ID" value="NZ_JAPWGL010000003.1"/>
</dbReference>